<evidence type="ECO:0000256" key="2">
    <source>
        <dbReference type="ARBA" id="ARBA00022475"/>
    </source>
</evidence>
<dbReference type="EMBL" id="JACHNF010000001">
    <property type="protein sequence ID" value="MBB5983063.1"/>
    <property type="molecule type" value="Genomic_DNA"/>
</dbReference>
<evidence type="ECO:0000256" key="6">
    <source>
        <dbReference type="SAM" id="Phobius"/>
    </source>
</evidence>
<keyword evidence="5 6" id="KW-0472">Membrane</keyword>
<evidence type="ECO:0000256" key="1">
    <source>
        <dbReference type="ARBA" id="ARBA00004162"/>
    </source>
</evidence>
<evidence type="ECO:0000313" key="8">
    <source>
        <dbReference type="EMBL" id="MBB5983063.1"/>
    </source>
</evidence>
<dbReference type="GO" id="GO:0005886">
    <property type="term" value="C:plasma membrane"/>
    <property type="evidence" value="ECO:0007669"/>
    <property type="project" value="UniProtKB-SubCell"/>
</dbReference>
<keyword evidence="4 6" id="KW-1133">Transmembrane helix</keyword>
<dbReference type="PANTHER" id="PTHR33885:SF3">
    <property type="entry name" value="PHAGE SHOCK PROTEIN C"/>
    <property type="match status" value="1"/>
</dbReference>
<gene>
    <name evidence="8" type="ORF">HDA44_006404</name>
</gene>
<dbReference type="Proteomes" id="UP000558997">
    <property type="component" value="Unassembled WGS sequence"/>
</dbReference>
<keyword evidence="3 6" id="KW-0812">Transmembrane</keyword>
<comment type="subcellular location">
    <subcellularLocation>
        <location evidence="1">Cell membrane</location>
        <topology evidence="1">Single-pass membrane protein</topology>
    </subcellularLocation>
</comment>
<evidence type="ECO:0000259" key="7">
    <source>
        <dbReference type="Pfam" id="PF04024"/>
    </source>
</evidence>
<evidence type="ECO:0000256" key="5">
    <source>
        <dbReference type="ARBA" id="ARBA00023136"/>
    </source>
</evidence>
<proteinExistence type="predicted"/>
<keyword evidence="2" id="KW-1003">Cell membrane</keyword>
<evidence type="ECO:0000256" key="4">
    <source>
        <dbReference type="ARBA" id="ARBA00022989"/>
    </source>
</evidence>
<accession>A0A841DWV4</accession>
<organism evidence="8 9">
    <name type="scientific">Kribbella solani</name>
    <dbReference type="NCBI Taxonomy" id="236067"/>
    <lineage>
        <taxon>Bacteria</taxon>
        <taxon>Bacillati</taxon>
        <taxon>Actinomycetota</taxon>
        <taxon>Actinomycetes</taxon>
        <taxon>Propionibacteriales</taxon>
        <taxon>Kribbellaceae</taxon>
        <taxon>Kribbella</taxon>
    </lineage>
</organism>
<comment type="caution">
    <text evidence="8">The sequence shown here is derived from an EMBL/GenBank/DDBJ whole genome shotgun (WGS) entry which is preliminary data.</text>
</comment>
<keyword evidence="9" id="KW-1185">Reference proteome</keyword>
<name>A0A841DWV4_9ACTN</name>
<feature type="transmembrane region" description="Helical" evidence="6">
    <location>
        <begin position="45"/>
        <end position="69"/>
    </location>
</feature>
<evidence type="ECO:0000256" key="3">
    <source>
        <dbReference type="ARBA" id="ARBA00022692"/>
    </source>
</evidence>
<dbReference type="Pfam" id="PF04024">
    <property type="entry name" value="PspC"/>
    <property type="match status" value="1"/>
</dbReference>
<reference evidence="8 9" key="1">
    <citation type="submission" date="2020-08" db="EMBL/GenBank/DDBJ databases">
        <title>Sequencing the genomes of 1000 actinobacteria strains.</title>
        <authorList>
            <person name="Klenk H.-P."/>
        </authorList>
    </citation>
    <scope>NUCLEOTIDE SEQUENCE [LARGE SCALE GENOMIC DNA]</scope>
    <source>
        <strain evidence="8 9">DSM 17294</strain>
    </source>
</reference>
<feature type="domain" description="Phage shock protein PspC N-terminal" evidence="7">
    <location>
        <begin position="15"/>
        <end position="71"/>
    </location>
</feature>
<dbReference type="RefSeq" id="WP_184840771.1">
    <property type="nucleotide sequence ID" value="NZ_BAAAVN010000002.1"/>
</dbReference>
<dbReference type="PANTHER" id="PTHR33885">
    <property type="entry name" value="PHAGE SHOCK PROTEIN C"/>
    <property type="match status" value="1"/>
</dbReference>
<dbReference type="AlphaFoldDB" id="A0A841DWV4"/>
<dbReference type="InterPro" id="IPR052027">
    <property type="entry name" value="PspC"/>
</dbReference>
<dbReference type="InterPro" id="IPR007168">
    <property type="entry name" value="Phageshock_PspC_N"/>
</dbReference>
<evidence type="ECO:0000313" key="9">
    <source>
        <dbReference type="Proteomes" id="UP000558997"/>
    </source>
</evidence>
<sequence>MTNSNAPFQNLSGKILRRSANQRMLSGVSGGIAEYLNVDVTLVRLGWVGLTLITGGAAMIGYAVAWIVIPESDGKAVWQNVQQTVNHNQNTTENDIAARLYDDTSNNTGTKPPAA</sequence>
<protein>
    <submittedName>
        <fullName evidence="8">Phage shock protein PspC (Stress-responsive transcriptional regulator)</fullName>
    </submittedName>
</protein>